<evidence type="ECO:0000313" key="2">
    <source>
        <dbReference type="Proteomes" id="UP000214646"/>
    </source>
</evidence>
<dbReference type="InterPro" id="IPR009003">
    <property type="entry name" value="Peptidase_S1_PA"/>
</dbReference>
<dbReference type="RefSeq" id="WP_161967810.1">
    <property type="nucleotide sequence ID" value="NZ_NIDE01000014.1"/>
</dbReference>
<reference evidence="2" key="1">
    <citation type="submission" date="2017-06" db="EMBL/GenBank/DDBJ databases">
        <title>Genome analysis of Fimbriiglobus ruber SP5, the first member of the order Planctomycetales with confirmed chitinolytic capability.</title>
        <authorList>
            <person name="Ravin N.V."/>
            <person name="Rakitin A.L."/>
            <person name="Ivanova A.A."/>
            <person name="Beletsky A.V."/>
            <person name="Kulichevskaya I.S."/>
            <person name="Mardanov A.V."/>
            <person name="Dedysh S.N."/>
        </authorList>
    </citation>
    <scope>NUCLEOTIDE SEQUENCE [LARGE SCALE GENOMIC DNA]</scope>
    <source>
        <strain evidence="2">SP5</strain>
    </source>
</reference>
<keyword evidence="1" id="KW-0645">Protease</keyword>
<dbReference type="GO" id="GO:0006515">
    <property type="term" value="P:protein quality control for misfolded or incompletely synthesized proteins"/>
    <property type="evidence" value="ECO:0007669"/>
    <property type="project" value="TreeGrafter"/>
</dbReference>
<dbReference type="AlphaFoldDB" id="A0A225DLF8"/>
<dbReference type="GO" id="GO:0042597">
    <property type="term" value="C:periplasmic space"/>
    <property type="evidence" value="ECO:0007669"/>
    <property type="project" value="TreeGrafter"/>
</dbReference>
<name>A0A225DLF8_9BACT</name>
<dbReference type="Pfam" id="PF13365">
    <property type="entry name" value="Trypsin_2"/>
    <property type="match status" value="1"/>
</dbReference>
<comment type="caution">
    <text evidence="1">The sequence shown here is derived from an EMBL/GenBank/DDBJ whole genome shotgun (WGS) entry which is preliminary data.</text>
</comment>
<dbReference type="EMBL" id="NIDE01000014">
    <property type="protein sequence ID" value="OWK38029.1"/>
    <property type="molecule type" value="Genomic_DNA"/>
</dbReference>
<protein>
    <submittedName>
        <fullName evidence="1">HtrA protease/chaperone protein</fullName>
    </submittedName>
</protein>
<dbReference type="Gene3D" id="2.40.10.120">
    <property type="match status" value="1"/>
</dbReference>
<dbReference type="OrthoDB" id="269106at2"/>
<dbReference type="GO" id="GO:0004252">
    <property type="term" value="F:serine-type endopeptidase activity"/>
    <property type="evidence" value="ECO:0007669"/>
    <property type="project" value="InterPro"/>
</dbReference>
<dbReference type="PRINTS" id="PR00834">
    <property type="entry name" value="PROTEASES2C"/>
</dbReference>
<dbReference type="PANTHER" id="PTHR22939:SF129">
    <property type="entry name" value="SERINE PROTEASE HTRA2, MITOCHONDRIAL"/>
    <property type="match status" value="1"/>
</dbReference>
<gene>
    <name evidence="1" type="ORF">FRUB_07149</name>
</gene>
<dbReference type="Proteomes" id="UP000214646">
    <property type="component" value="Unassembled WGS sequence"/>
</dbReference>
<proteinExistence type="predicted"/>
<organism evidence="1 2">
    <name type="scientific">Fimbriiglobus ruber</name>
    <dbReference type="NCBI Taxonomy" id="1908690"/>
    <lineage>
        <taxon>Bacteria</taxon>
        <taxon>Pseudomonadati</taxon>
        <taxon>Planctomycetota</taxon>
        <taxon>Planctomycetia</taxon>
        <taxon>Gemmatales</taxon>
        <taxon>Gemmataceae</taxon>
        <taxon>Fimbriiglobus</taxon>
    </lineage>
</organism>
<evidence type="ECO:0000313" key="1">
    <source>
        <dbReference type="EMBL" id="OWK38029.1"/>
    </source>
</evidence>
<dbReference type="PANTHER" id="PTHR22939">
    <property type="entry name" value="SERINE PROTEASE FAMILY S1C HTRA-RELATED"/>
    <property type="match status" value="1"/>
</dbReference>
<accession>A0A225DLF8</accession>
<sequence>MFRLALFIVACGTTVALLGVDDPLPKAEIARRGKGATALVEVKGRGTGSGFCVHPSGIFVTNEHVGGPAGTPVALVLNSGLKNQKIVAAKVVRADKAHDLAILRVDTPGAFPALPLGSADDITELAEVVAVGFPFGRLLATDVAKDYPTVSVNAGSVTTLRLREGELDHFQLDVALNPGNSGGPVLDTRGRVIGIVVSGIRGAAGINLAIPVSHLAACLAEPDLTLDFPKLTDANCKTPLPFKARMTVFMPGAAEPELRLLLRAGDEEPRTFVMKKVGDVYSATAAPVPPPVEAALSGITAGFGPGVVTGQVGDLEFRVGGKPIKLSAVRRVEFKPAPRVLLADGKTALEGAITGIGAVPVAVGSIQLKLDLSAADNIELKPKAEVTAVAATLVAVVGGKEVGRLLTQLPIRDAKQDTSEKSVKEQ</sequence>
<keyword evidence="2" id="KW-1185">Reference proteome</keyword>
<dbReference type="SUPFAM" id="SSF50494">
    <property type="entry name" value="Trypsin-like serine proteases"/>
    <property type="match status" value="1"/>
</dbReference>
<dbReference type="InterPro" id="IPR001940">
    <property type="entry name" value="Peptidase_S1C"/>
</dbReference>
<keyword evidence="1" id="KW-0378">Hydrolase</keyword>